<protein>
    <submittedName>
        <fullName evidence="8">Translation initiation factor 2</fullName>
    </submittedName>
</protein>
<name>A0A0W8E372_9ZZZZ</name>
<dbReference type="SUPFAM" id="SSF52540">
    <property type="entry name" value="P-loop containing nucleoside triphosphate hydrolases"/>
    <property type="match status" value="1"/>
</dbReference>
<dbReference type="AlphaFoldDB" id="A0A0W8E372"/>
<dbReference type="GO" id="GO:0005829">
    <property type="term" value="C:cytosol"/>
    <property type="evidence" value="ECO:0007669"/>
    <property type="project" value="TreeGrafter"/>
</dbReference>
<evidence type="ECO:0000256" key="5">
    <source>
        <dbReference type="ARBA" id="ARBA00023134"/>
    </source>
</evidence>
<keyword evidence="4" id="KW-0648">Protein biosynthesis</keyword>
<evidence type="ECO:0000256" key="1">
    <source>
        <dbReference type="ARBA" id="ARBA00007733"/>
    </source>
</evidence>
<gene>
    <name evidence="8" type="ORF">ASZ90_019733</name>
</gene>
<dbReference type="HAMAP" id="MF_00100_B">
    <property type="entry name" value="IF_2_B"/>
    <property type="match status" value="1"/>
</dbReference>
<dbReference type="Gene3D" id="3.40.50.10050">
    <property type="entry name" value="Translation initiation factor IF- 2, domain 3"/>
    <property type="match status" value="1"/>
</dbReference>
<dbReference type="SUPFAM" id="SSF52156">
    <property type="entry name" value="Initiation factor IF2/eIF5b, domain 3"/>
    <property type="match status" value="1"/>
</dbReference>
<evidence type="ECO:0000256" key="4">
    <source>
        <dbReference type="ARBA" id="ARBA00022917"/>
    </source>
</evidence>
<evidence type="ECO:0000256" key="6">
    <source>
        <dbReference type="SAM" id="MobiDB-lite"/>
    </source>
</evidence>
<dbReference type="NCBIfam" id="TIGR00487">
    <property type="entry name" value="IF-2"/>
    <property type="match status" value="1"/>
</dbReference>
<dbReference type="NCBIfam" id="TIGR00231">
    <property type="entry name" value="small_GTP"/>
    <property type="match status" value="1"/>
</dbReference>
<dbReference type="InterPro" id="IPR053905">
    <property type="entry name" value="EF-G-like_DII"/>
</dbReference>
<sequence length="653" mass="72263">MPKEADKNKTQGEIQDKASKGRTAKPQGKQAARPGQFAPSNKGPQQQGKRDYSRPQKKSKHKRRKPDVEMPTPELIFVDDFITVRDLAEKLHKSSADIVKKLMEMGTMASINESIDFDTVEILASLYETRVEHSISEEEKILEEIVDEDESLKLRPPVVTVMGHVDHGKTSLLDKIRKADVVSGEAGGITQHIGAYQVKVNDNRVTFIDTPGHEAFTAMRARGANLTDIVILVVAADDGVMPQTIEAINHIRAAEVPFLVAINKVDKPDSNPDKVMQQLTEYQIVPEEWGGETIFVPVSAKTGQGIDTLLEMVLLVAEVNEIKANPDRLAEGVVVEGQLDKGKGPVATVLVLKGTLKIGDTLICGSNLCRVRAMTDHRGRRVDEAYPSMPVEITGWSEVPEAGGRVQACDEKVAKEIVSLRLGEKKLEEQKQSSRVSLDDFFKQIQDHDLKELNLIIKGDVQGSIEALAQSLLRLSTEEVKVNVIHSAVGAISETDVMLASASNAIIIGFNVRPDNKARKNAEEEKIDVLMYRVIYEAIDDVKKAMVGLLDPEYKEKFVGRAEVRATFRVPNAGTIAGSYVTDGKMQRNAEIRVLRDGVIIYEGKLSSLRRFKDDAKEVQENYECGIGIKDFNDLKEGDIIEAFTLEEIPREL</sequence>
<feature type="region of interest" description="Disordered" evidence="6">
    <location>
        <begin position="1"/>
        <end position="70"/>
    </location>
</feature>
<keyword evidence="3" id="KW-0547">Nucleotide-binding</keyword>
<dbReference type="Pfam" id="PF22042">
    <property type="entry name" value="EF-G_D2"/>
    <property type="match status" value="1"/>
</dbReference>
<organism evidence="8">
    <name type="scientific">hydrocarbon metagenome</name>
    <dbReference type="NCBI Taxonomy" id="938273"/>
    <lineage>
        <taxon>unclassified sequences</taxon>
        <taxon>metagenomes</taxon>
        <taxon>ecological metagenomes</taxon>
    </lineage>
</organism>
<dbReference type="FunFam" id="3.40.50.10050:FF:000001">
    <property type="entry name" value="Translation initiation factor IF-2"/>
    <property type="match status" value="1"/>
</dbReference>
<reference evidence="8" key="1">
    <citation type="journal article" date="2015" name="Proc. Natl. Acad. Sci. U.S.A.">
        <title>Networks of energetic and metabolic interactions define dynamics in microbial communities.</title>
        <authorList>
            <person name="Embree M."/>
            <person name="Liu J.K."/>
            <person name="Al-Bassam M.M."/>
            <person name="Zengler K."/>
        </authorList>
    </citation>
    <scope>NUCLEOTIDE SEQUENCE</scope>
</reference>
<dbReference type="Pfam" id="PF00009">
    <property type="entry name" value="GTP_EFTU"/>
    <property type="match status" value="1"/>
</dbReference>
<dbReference type="InterPro" id="IPR006847">
    <property type="entry name" value="IF2_N"/>
</dbReference>
<dbReference type="InterPro" id="IPR036925">
    <property type="entry name" value="TIF_IF2_dom3_sf"/>
</dbReference>
<dbReference type="Pfam" id="PF04760">
    <property type="entry name" value="IF2_N"/>
    <property type="match status" value="1"/>
</dbReference>
<dbReference type="InterPro" id="IPR027417">
    <property type="entry name" value="P-loop_NTPase"/>
</dbReference>
<dbReference type="CDD" id="cd03692">
    <property type="entry name" value="mtIF2_IVc"/>
    <property type="match status" value="1"/>
</dbReference>
<feature type="compositionally biased region" description="Basic and acidic residues" evidence="6">
    <location>
        <begin position="1"/>
        <end position="19"/>
    </location>
</feature>
<evidence type="ECO:0000313" key="8">
    <source>
        <dbReference type="EMBL" id="KUG02893.1"/>
    </source>
</evidence>
<dbReference type="PANTHER" id="PTHR43381:SF5">
    <property type="entry name" value="TR-TYPE G DOMAIN-CONTAINING PROTEIN"/>
    <property type="match status" value="1"/>
</dbReference>
<evidence type="ECO:0000256" key="2">
    <source>
        <dbReference type="ARBA" id="ARBA00022540"/>
    </source>
</evidence>
<dbReference type="FunFam" id="2.40.30.10:FF:000008">
    <property type="entry name" value="Translation initiation factor IF-2"/>
    <property type="match status" value="1"/>
</dbReference>
<dbReference type="InterPro" id="IPR000178">
    <property type="entry name" value="TF_IF2_bacterial-like"/>
</dbReference>
<feature type="compositionally biased region" description="Basic residues" evidence="6">
    <location>
        <begin position="55"/>
        <end position="65"/>
    </location>
</feature>
<feature type="compositionally biased region" description="Polar residues" evidence="6">
    <location>
        <begin position="38"/>
        <end position="47"/>
    </location>
</feature>
<dbReference type="EMBL" id="LNQE01001902">
    <property type="protein sequence ID" value="KUG02893.1"/>
    <property type="molecule type" value="Genomic_DNA"/>
</dbReference>
<dbReference type="InterPro" id="IPR000795">
    <property type="entry name" value="T_Tr_GTP-bd_dom"/>
</dbReference>
<dbReference type="InterPro" id="IPR005225">
    <property type="entry name" value="Small_GTP-bd"/>
</dbReference>
<evidence type="ECO:0000256" key="3">
    <source>
        <dbReference type="ARBA" id="ARBA00022741"/>
    </source>
</evidence>
<dbReference type="GO" id="GO:0005525">
    <property type="term" value="F:GTP binding"/>
    <property type="evidence" value="ECO:0007669"/>
    <property type="project" value="UniProtKB-KW"/>
</dbReference>
<dbReference type="InterPro" id="IPR044145">
    <property type="entry name" value="IF2_II"/>
</dbReference>
<keyword evidence="2 8" id="KW-0396">Initiation factor</keyword>
<dbReference type="InterPro" id="IPR015760">
    <property type="entry name" value="TIF_IF2"/>
</dbReference>
<comment type="similarity">
    <text evidence="1">Belongs to the TRAFAC class translation factor GTPase superfamily. Classic translation factor GTPase family. IF-2 subfamily.</text>
</comment>
<dbReference type="InterPro" id="IPR023115">
    <property type="entry name" value="TIF_IF2_dom3"/>
</dbReference>
<dbReference type="InterPro" id="IPR009000">
    <property type="entry name" value="Transl_B-barrel_sf"/>
</dbReference>
<dbReference type="PROSITE" id="PS51722">
    <property type="entry name" value="G_TR_2"/>
    <property type="match status" value="1"/>
</dbReference>
<dbReference type="PANTHER" id="PTHR43381">
    <property type="entry name" value="TRANSLATION INITIATION FACTOR IF-2-RELATED"/>
    <property type="match status" value="1"/>
</dbReference>
<dbReference type="GO" id="GO:0003743">
    <property type="term" value="F:translation initiation factor activity"/>
    <property type="evidence" value="ECO:0007669"/>
    <property type="project" value="UniProtKB-KW"/>
</dbReference>
<dbReference type="SUPFAM" id="SSF50447">
    <property type="entry name" value="Translation proteins"/>
    <property type="match status" value="2"/>
</dbReference>
<dbReference type="CDD" id="cd03702">
    <property type="entry name" value="IF2_mtIF2_II"/>
    <property type="match status" value="1"/>
</dbReference>
<evidence type="ECO:0000259" key="7">
    <source>
        <dbReference type="PROSITE" id="PS51722"/>
    </source>
</evidence>
<dbReference type="CDD" id="cd01887">
    <property type="entry name" value="IF2_eIF5B"/>
    <property type="match status" value="1"/>
</dbReference>
<comment type="caution">
    <text evidence="8">The sequence shown here is derived from an EMBL/GenBank/DDBJ whole genome shotgun (WGS) entry which is preliminary data.</text>
</comment>
<dbReference type="FunFam" id="2.40.30.10:FF:000007">
    <property type="entry name" value="Translation initiation factor IF-2"/>
    <property type="match status" value="1"/>
</dbReference>
<proteinExistence type="inferred from homology"/>
<feature type="domain" description="Tr-type G" evidence="7">
    <location>
        <begin position="154"/>
        <end position="321"/>
    </location>
</feature>
<dbReference type="FunFam" id="3.40.50.300:FF:000019">
    <property type="entry name" value="Translation initiation factor IF-2"/>
    <property type="match status" value="1"/>
</dbReference>
<dbReference type="Gene3D" id="3.40.50.300">
    <property type="entry name" value="P-loop containing nucleotide triphosphate hydrolases"/>
    <property type="match status" value="1"/>
</dbReference>
<dbReference type="GO" id="GO:0003924">
    <property type="term" value="F:GTPase activity"/>
    <property type="evidence" value="ECO:0007669"/>
    <property type="project" value="InterPro"/>
</dbReference>
<dbReference type="Pfam" id="PF11987">
    <property type="entry name" value="IF-2"/>
    <property type="match status" value="1"/>
</dbReference>
<dbReference type="PROSITE" id="PS01176">
    <property type="entry name" value="IF2"/>
    <property type="match status" value="1"/>
</dbReference>
<dbReference type="Gene3D" id="2.40.30.10">
    <property type="entry name" value="Translation factors"/>
    <property type="match status" value="2"/>
</dbReference>
<keyword evidence="5" id="KW-0342">GTP-binding</keyword>
<accession>A0A0W8E372</accession>